<feature type="domain" description="Glycosyl transferase family 28 C-terminal" evidence="5">
    <location>
        <begin position="210"/>
        <end position="346"/>
    </location>
</feature>
<comment type="subcellular location">
    <subcellularLocation>
        <location evidence="1">Membrane</location>
    </subcellularLocation>
</comment>
<proteinExistence type="inferred from homology"/>
<keyword evidence="4" id="KW-0808">Transferase</keyword>
<organism evidence="7 8">
    <name type="scientific">Paenibacillus albilobatus</name>
    <dbReference type="NCBI Taxonomy" id="2716884"/>
    <lineage>
        <taxon>Bacteria</taxon>
        <taxon>Bacillati</taxon>
        <taxon>Bacillota</taxon>
        <taxon>Bacilli</taxon>
        <taxon>Bacillales</taxon>
        <taxon>Paenibacillaceae</taxon>
        <taxon>Paenibacillus</taxon>
    </lineage>
</organism>
<gene>
    <name evidence="7" type="primary">ugtP</name>
    <name evidence="7" type="ORF">J2TS6_56650</name>
</gene>
<dbReference type="GO" id="GO:0009247">
    <property type="term" value="P:glycolipid biosynthetic process"/>
    <property type="evidence" value="ECO:0007669"/>
    <property type="project" value="InterPro"/>
</dbReference>
<dbReference type="Gene3D" id="3.40.50.2000">
    <property type="entry name" value="Glycogen Phosphorylase B"/>
    <property type="match status" value="1"/>
</dbReference>
<comment type="caution">
    <text evidence="7">The sequence shown here is derived from an EMBL/GenBank/DDBJ whole genome shotgun (WGS) entry which is preliminary data.</text>
</comment>
<dbReference type="AlphaFoldDB" id="A0A920CF25"/>
<dbReference type="Pfam" id="PF04101">
    <property type="entry name" value="Glyco_tran_28_C"/>
    <property type="match status" value="1"/>
</dbReference>
<evidence type="ECO:0000259" key="6">
    <source>
        <dbReference type="Pfam" id="PF06925"/>
    </source>
</evidence>
<evidence type="ECO:0000313" key="7">
    <source>
        <dbReference type="EMBL" id="GIO34524.1"/>
    </source>
</evidence>
<protein>
    <submittedName>
        <fullName evidence="7">Processive diacylglycerol beta-glucosyltransferase</fullName>
    </submittedName>
</protein>
<evidence type="ECO:0000256" key="1">
    <source>
        <dbReference type="ARBA" id="ARBA00004370"/>
    </source>
</evidence>
<comment type="similarity">
    <text evidence="2">Belongs to the glycosyltransferase 28 family.</text>
</comment>
<evidence type="ECO:0000259" key="5">
    <source>
        <dbReference type="Pfam" id="PF04101"/>
    </source>
</evidence>
<dbReference type="GO" id="GO:0016020">
    <property type="term" value="C:membrane"/>
    <property type="evidence" value="ECO:0007669"/>
    <property type="project" value="UniProtKB-SubCell"/>
</dbReference>
<evidence type="ECO:0000256" key="3">
    <source>
        <dbReference type="ARBA" id="ARBA00022676"/>
    </source>
</evidence>
<dbReference type="InterPro" id="IPR009695">
    <property type="entry name" value="Diacylglyc_glucosyltr_N"/>
</dbReference>
<dbReference type="PANTHER" id="PTHR43025:SF3">
    <property type="entry name" value="MONOGALACTOSYLDIACYLGLYCEROL SYNTHASE 1, CHLOROPLASTIC"/>
    <property type="match status" value="1"/>
</dbReference>
<dbReference type="PANTHER" id="PTHR43025">
    <property type="entry name" value="MONOGALACTOSYLDIACYLGLYCEROL SYNTHASE"/>
    <property type="match status" value="1"/>
</dbReference>
<dbReference type="InterPro" id="IPR050519">
    <property type="entry name" value="Glycosyltransf_28_UgtP"/>
</dbReference>
<evidence type="ECO:0000313" key="8">
    <source>
        <dbReference type="Proteomes" id="UP000679779"/>
    </source>
</evidence>
<evidence type="ECO:0000256" key="4">
    <source>
        <dbReference type="ARBA" id="ARBA00022679"/>
    </source>
</evidence>
<dbReference type="GO" id="GO:0016758">
    <property type="term" value="F:hexosyltransferase activity"/>
    <property type="evidence" value="ECO:0007669"/>
    <property type="project" value="InterPro"/>
</dbReference>
<dbReference type="SUPFAM" id="SSF53756">
    <property type="entry name" value="UDP-Glycosyltransferase/glycogen phosphorylase"/>
    <property type="match status" value="1"/>
</dbReference>
<keyword evidence="8" id="KW-1185">Reference proteome</keyword>
<sequence>MNIRHPRILILTAGYGEGHLQVSRALKQGFLSKQIYDLHIVDLMKEAHPILNSVSSRLYRMSAYSSQLGLDYYGWSYYMTRDTSPAGSLHRYLNVIGKRKMLEMTESVRPDAIINTFPFGAVTETGRRFSIPTSTVITDYALHSRWVHPETDKYYVATETLKNELIRTYGVAQDRVRVTGIPVRTAFYHTANAAEASVSVETGPGRHRVLIMAGCFAVFHHVVELVQQLLRKEDCDIVLVCGRHSRMVAKLRSLFSNSPAVNVLGYVERLHELMASSACIVTKAGGVTLSEALVLKLPVFIFKPYGGQERENARFFKRSGLGDIAHDIRELGEKIVRFLRDPAASDRIRNNMTILHNGEAAEQIVEDTLLTIEEQRDLRRSPHFTARK</sequence>
<dbReference type="Proteomes" id="UP000679779">
    <property type="component" value="Unassembled WGS sequence"/>
</dbReference>
<feature type="domain" description="Diacylglycerol glucosyltransferase N-terminal" evidence="6">
    <location>
        <begin position="19"/>
        <end position="183"/>
    </location>
</feature>
<dbReference type="Pfam" id="PF06925">
    <property type="entry name" value="MGDG_synth"/>
    <property type="match status" value="1"/>
</dbReference>
<dbReference type="EMBL" id="BORQ01000010">
    <property type="protein sequence ID" value="GIO34524.1"/>
    <property type="molecule type" value="Genomic_DNA"/>
</dbReference>
<name>A0A920CF25_9BACL</name>
<reference evidence="7" key="1">
    <citation type="submission" date="2021-03" db="EMBL/GenBank/DDBJ databases">
        <title>Antimicrobial resistance genes in bacteria isolated from Japanese honey, and their potential for conferring macrolide and lincosamide resistance in the American foulbrood pathogen Paenibacillus larvae.</title>
        <authorList>
            <person name="Okamoto M."/>
            <person name="Kumagai M."/>
            <person name="Kanamori H."/>
            <person name="Takamatsu D."/>
        </authorList>
    </citation>
    <scope>NUCLEOTIDE SEQUENCE</scope>
    <source>
        <strain evidence="7">J2TS6</strain>
    </source>
</reference>
<dbReference type="InterPro" id="IPR007235">
    <property type="entry name" value="Glyco_trans_28_C"/>
</dbReference>
<evidence type="ECO:0000256" key="2">
    <source>
        <dbReference type="ARBA" id="ARBA00006962"/>
    </source>
</evidence>
<accession>A0A920CF25</accession>
<keyword evidence="3" id="KW-0328">Glycosyltransferase</keyword>